<reference evidence="1" key="1">
    <citation type="submission" date="2024-05" db="EMBL/GenBank/DDBJ databases">
        <title>Draft genome assemblies of 36 bacteria isolated from hibernating arctic ground squirrels.</title>
        <authorList>
            <person name="McKee H."/>
            <person name="Mullen L."/>
            <person name="Drown D.M."/>
            <person name="Duddleston K.N."/>
        </authorList>
    </citation>
    <scope>NUCLEOTIDE SEQUENCE</scope>
    <source>
        <strain evidence="1">AN1007</strain>
    </source>
</reference>
<name>A0AAU8NKC7_9BACL</name>
<sequence length="43" mass="4689">MMEYVKLGSTGMDVSRFCLGKLSAEDIAFLEEPYIPHAVVGAL</sequence>
<accession>A0AAU8NKC7</accession>
<dbReference type="AlphaFoldDB" id="A0AAU8NKC7"/>
<evidence type="ECO:0000313" key="1">
    <source>
        <dbReference type="EMBL" id="XCP97433.1"/>
    </source>
</evidence>
<dbReference type="RefSeq" id="WP_342555960.1">
    <property type="nucleotide sequence ID" value="NZ_CP159992.1"/>
</dbReference>
<protein>
    <submittedName>
        <fullName evidence="1">Uncharacterized protein</fullName>
    </submittedName>
</protein>
<gene>
    <name evidence="1" type="ORF">ABXS70_12370</name>
</gene>
<proteinExistence type="predicted"/>
<organism evidence="1">
    <name type="scientific">Paenibacillus sp. AN1007</name>
    <dbReference type="NCBI Taxonomy" id="3151385"/>
    <lineage>
        <taxon>Bacteria</taxon>
        <taxon>Bacillati</taxon>
        <taxon>Bacillota</taxon>
        <taxon>Bacilli</taxon>
        <taxon>Bacillales</taxon>
        <taxon>Paenibacillaceae</taxon>
        <taxon>Paenibacillus</taxon>
    </lineage>
</organism>
<dbReference type="EMBL" id="CP159992">
    <property type="protein sequence ID" value="XCP97433.1"/>
    <property type="molecule type" value="Genomic_DNA"/>
</dbReference>